<dbReference type="InterPro" id="IPR027410">
    <property type="entry name" value="TCP-1-like_intermed_sf"/>
</dbReference>
<keyword evidence="4" id="KW-0143">Chaperone</keyword>
<dbReference type="FunFam" id="1.10.560.10:FF:000001">
    <property type="entry name" value="60 kDa chaperonin"/>
    <property type="match status" value="1"/>
</dbReference>
<accession>A0A4Y7PR45</accession>
<evidence type="ECO:0000256" key="2">
    <source>
        <dbReference type="ARBA" id="ARBA00022741"/>
    </source>
</evidence>
<comment type="similarity">
    <text evidence="1 5">Belongs to the chaperonin (HSP60) family.</text>
</comment>
<dbReference type="PRINTS" id="PR00298">
    <property type="entry name" value="CHAPERONIN60"/>
</dbReference>
<dbReference type="STRING" id="50990.A0A4Y7PR45"/>
<dbReference type="OrthoDB" id="1733909at2759"/>
<dbReference type="GO" id="GO:0042026">
    <property type="term" value="P:protein refolding"/>
    <property type="evidence" value="ECO:0007669"/>
    <property type="project" value="InterPro"/>
</dbReference>
<dbReference type="VEuPathDB" id="FungiDB:BD410DRAFT_886204"/>
<dbReference type="SUPFAM" id="SSF48592">
    <property type="entry name" value="GroEL equatorial domain-like"/>
    <property type="match status" value="1"/>
</dbReference>
<dbReference type="Pfam" id="PF00118">
    <property type="entry name" value="Cpn60_TCP1"/>
    <property type="match status" value="1"/>
</dbReference>
<reference evidence="7 8" key="1">
    <citation type="submission" date="2018-06" db="EMBL/GenBank/DDBJ databases">
        <title>A transcriptomic atlas of mushroom development highlights an independent origin of complex multicellularity.</title>
        <authorList>
            <consortium name="DOE Joint Genome Institute"/>
            <person name="Krizsan K."/>
            <person name="Almasi E."/>
            <person name="Merenyi Z."/>
            <person name="Sahu N."/>
            <person name="Viragh M."/>
            <person name="Koszo T."/>
            <person name="Mondo S."/>
            <person name="Kiss B."/>
            <person name="Balint B."/>
            <person name="Kues U."/>
            <person name="Barry K."/>
            <person name="Hegedus J.C."/>
            <person name="Henrissat B."/>
            <person name="Johnson J."/>
            <person name="Lipzen A."/>
            <person name="Ohm R."/>
            <person name="Nagy I."/>
            <person name="Pangilinan J."/>
            <person name="Yan J."/>
            <person name="Xiong Y."/>
            <person name="Grigoriev I.V."/>
            <person name="Hibbett D.S."/>
            <person name="Nagy L.G."/>
        </authorList>
    </citation>
    <scope>NUCLEOTIDE SEQUENCE [LARGE SCALE GENOMIC DNA]</scope>
    <source>
        <strain evidence="7 8">SZMC22713</strain>
    </source>
</reference>
<dbReference type="PROSITE" id="PS00296">
    <property type="entry name" value="CHAPERONINS_CPN60"/>
    <property type="match status" value="1"/>
</dbReference>
<dbReference type="GO" id="GO:0005524">
    <property type="term" value="F:ATP binding"/>
    <property type="evidence" value="ECO:0007669"/>
    <property type="project" value="UniProtKB-KW"/>
</dbReference>
<evidence type="ECO:0000313" key="7">
    <source>
        <dbReference type="EMBL" id="TDL17049.1"/>
    </source>
</evidence>
<dbReference type="InterPro" id="IPR002423">
    <property type="entry name" value="Cpn60/GroEL/TCP-1"/>
</dbReference>
<dbReference type="NCBIfam" id="NF009489">
    <property type="entry name" value="PRK12851.1"/>
    <property type="match status" value="1"/>
</dbReference>
<keyword evidence="8" id="KW-1185">Reference proteome</keyword>
<dbReference type="Gene3D" id="1.10.560.10">
    <property type="entry name" value="GroEL-like equatorial domain"/>
    <property type="match status" value="1"/>
</dbReference>
<dbReference type="InterPro" id="IPR018370">
    <property type="entry name" value="Chaperonin_Cpn60_CS"/>
</dbReference>
<organism evidence="7 8">
    <name type="scientific">Rickenella mellea</name>
    <dbReference type="NCBI Taxonomy" id="50990"/>
    <lineage>
        <taxon>Eukaryota</taxon>
        <taxon>Fungi</taxon>
        <taxon>Dikarya</taxon>
        <taxon>Basidiomycota</taxon>
        <taxon>Agaricomycotina</taxon>
        <taxon>Agaricomycetes</taxon>
        <taxon>Hymenochaetales</taxon>
        <taxon>Rickenellaceae</taxon>
        <taxon>Rickenella</taxon>
    </lineage>
</organism>
<dbReference type="Proteomes" id="UP000294933">
    <property type="component" value="Unassembled WGS sequence"/>
</dbReference>
<dbReference type="NCBIfam" id="NF009487">
    <property type="entry name" value="PRK12849.1"/>
    <property type="match status" value="1"/>
</dbReference>
<dbReference type="InterPro" id="IPR001844">
    <property type="entry name" value="Cpn60/GroEL"/>
</dbReference>
<evidence type="ECO:0000256" key="3">
    <source>
        <dbReference type="ARBA" id="ARBA00022840"/>
    </source>
</evidence>
<feature type="region of interest" description="Disordered" evidence="6">
    <location>
        <begin position="454"/>
        <end position="473"/>
    </location>
</feature>
<dbReference type="PANTHER" id="PTHR45633">
    <property type="entry name" value="60 KDA HEAT SHOCK PROTEIN, MITOCHONDRIAL"/>
    <property type="match status" value="1"/>
</dbReference>
<evidence type="ECO:0000313" key="8">
    <source>
        <dbReference type="Proteomes" id="UP000294933"/>
    </source>
</evidence>
<evidence type="ECO:0000256" key="6">
    <source>
        <dbReference type="SAM" id="MobiDB-lite"/>
    </source>
</evidence>
<dbReference type="InterPro" id="IPR027413">
    <property type="entry name" value="GROEL-like_equatorial_sf"/>
</dbReference>
<gene>
    <name evidence="7" type="ORF">BD410DRAFT_886204</name>
</gene>
<dbReference type="Gene3D" id="3.30.260.10">
    <property type="entry name" value="TCP-1-like chaperonin intermediate domain"/>
    <property type="match status" value="1"/>
</dbReference>
<dbReference type="GO" id="GO:0140662">
    <property type="term" value="F:ATP-dependent protein folding chaperone"/>
    <property type="evidence" value="ECO:0007669"/>
    <property type="project" value="InterPro"/>
</dbReference>
<dbReference type="AlphaFoldDB" id="A0A4Y7PR45"/>
<dbReference type="InterPro" id="IPR027409">
    <property type="entry name" value="GroEL-like_apical_dom_sf"/>
</dbReference>
<dbReference type="NCBIfam" id="NF009488">
    <property type="entry name" value="PRK12850.1"/>
    <property type="match status" value="1"/>
</dbReference>
<dbReference type="NCBIfam" id="TIGR02348">
    <property type="entry name" value="GroEL"/>
    <property type="match status" value="1"/>
</dbReference>
<evidence type="ECO:0000256" key="1">
    <source>
        <dbReference type="ARBA" id="ARBA00006607"/>
    </source>
</evidence>
<dbReference type="NCBIfam" id="NF000592">
    <property type="entry name" value="PRK00013.1"/>
    <property type="match status" value="1"/>
</dbReference>
<evidence type="ECO:0000256" key="4">
    <source>
        <dbReference type="ARBA" id="ARBA00023186"/>
    </source>
</evidence>
<keyword evidence="3" id="KW-0067">ATP-binding</keyword>
<protein>
    <submittedName>
        <fullName evidence="7">Chaperonin GroL</fullName>
    </submittedName>
</protein>
<keyword evidence="2" id="KW-0547">Nucleotide-binding</keyword>
<evidence type="ECO:0000256" key="5">
    <source>
        <dbReference type="RuleBase" id="RU000418"/>
    </source>
</evidence>
<dbReference type="EMBL" id="ML170229">
    <property type="protein sequence ID" value="TDL17049.1"/>
    <property type="molecule type" value="Genomic_DNA"/>
</dbReference>
<proteinExistence type="inferred from homology"/>
<dbReference type="SUPFAM" id="SSF54849">
    <property type="entry name" value="GroEL-intermediate domain like"/>
    <property type="match status" value="1"/>
</dbReference>
<dbReference type="CDD" id="cd03344">
    <property type="entry name" value="GroEL"/>
    <property type="match status" value="1"/>
</dbReference>
<dbReference type="FunFam" id="3.50.7.10:FF:000001">
    <property type="entry name" value="60 kDa chaperonin"/>
    <property type="match status" value="1"/>
</dbReference>
<dbReference type="SUPFAM" id="SSF52029">
    <property type="entry name" value="GroEL apical domain-like"/>
    <property type="match status" value="1"/>
</dbReference>
<name>A0A4Y7PR45_9AGAM</name>
<dbReference type="Gene3D" id="3.50.7.10">
    <property type="entry name" value="GroEL"/>
    <property type="match status" value="1"/>
</dbReference>
<dbReference type="HAMAP" id="MF_00600">
    <property type="entry name" value="CH60"/>
    <property type="match status" value="1"/>
</dbReference>
<sequence length="600" mass="62761">MHRVGSCSKSAVRRAARSAKPVLARGAHKEIKFSNEGRASILAGVDILAKAVSVTLGPKGRNVIIEQAFGGPKITKDGVTVAKSITLKDKFENLGARLVQDVAQKTNETAGDGTTTATVLARAIYAEGVKNVAAGCNPMDLRRGAQAAVDRVVDFLSKHTKTITTSEEIAQVATISANGDTHIGNLIATAMEKVGKEGVITVKEGRTIEDEIEITEGMRFDRGYISPYFITDVKSQKVEFEKPLILLSEKKISLLQDILPSLEAAAQARRPLLIIAEDVDGEALAACILNKLRGQLQVAAVKAPGFGDNRKSILGDLAILTGGTVFTDELDIKLERATSDLLGSTGSVTITKEDTIFLNGEGSKDAIQARCEQIRAVLDDVGTSEYDKTKLQERLAKLSGGVAVIKVGGSSEVEVGEKKDRYDDALNATRAAVEEGILPGGGVALLKASLALPSNTPGTSGSSPSSASSNAAPIPTANFDQELGISIIRRALSQPARTILTNAGEESSVIVGTLLSHPPYSLPENFAMGYDAQKGCYVDMIKSGIVDPLKVVRTALVDAAGVASLLTTSEACIVDAEEKEKPGMGGMGGGMGGMGGMGGF</sequence>